<name>A0A158A5M7_9BURK</name>
<evidence type="ECO:0000313" key="2">
    <source>
        <dbReference type="Proteomes" id="UP000054911"/>
    </source>
</evidence>
<dbReference type="AlphaFoldDB" id="A0A158A5M7"/>
<dbReference type="STRING" id="1777141.AWB80_01822"/>
<sequence>MLGAPLTFQQDIEAKFHELFESNFVLCGYAFAPNTFALSVLSKSVLINQDGLTWTHSICVPSPIRKARFASAAARR</sequence>
<evidence type="ECO:0000313" key="1">
    <source>
        <dbReference type="EMBL" id="SAK53019.1"/>
    </source>
</evidence>
<proteinExistence type="predicted"/>
<dbReference type="EMBL" id="FCOE02000005">
    <property type="protein sequence ID" value="SAK53019.1"/>
    <property type="molecule type" value="Genomic_DNA"/>
</dbReference>
<comment type="caution">
    <text evidence="1">The sequence shown here is derived from an EMBL/GenBank/DDBJ whole genome shotgun (WGS) entry which is preliminary data.</text>
</comment>
<reference evidence="1" key="1">
    <citation type="submission" date="2016-01" db="EMBL/GenBank/DDBJ databases">
        <authorList>
            <person name="Peeters C."/>
        </authorList>
    </citation>
    <scope>NUCLEOTIDE SEQUENCE [LARGE SCALE GENOMIC DNA]</scope>
    <source>
        <strain evidence="1">LMG 29323</strain>
    </source>
</reference>
<accession>A0A158A5M7</accession>
<dbReference type="Proteomes" id="UP000054911">
    <property type="component" value="Unassembled WGS sequence"/>
</dbReference>
<protein>
    <submittedName>
        <fullName evidence="1">Uncharacterized protein</fullName>
    </submittedName>
</protein>
<keyword evidence="2" id="KW-1185">Reference proteome</keyword>
<organism evidence="1 2">
    <name type="scientific">Caballeronia pedi</name>
    <dbReference type="NCBI Taxonomy" id="1777141"/>
    <lineage>
        <taxon>Bacteria</taxon>
        <taxon>Pseudomonadati</taxon>
        <taxon>Pseudomonadota</taxon>
        <taxon>Betaproteobacteria</taxon>
        <taxon>Burkholderiales</taxon>
        <taxon>Burkholderiaceae</taxon>
        <taxon>Caballeronia</taxon>
    </lineage>
</organism>
<gene>
    <name evidence="1" type="ORF">AWB80_01822</name>
</gene>